<dbReference type="Proteomes" id="UP000265040">
    <property type="component" value="Chromosome 2"/>
</dbReference>
<dbReference type="Ensembl" id="ENSATET00000025317.2">
    <property type="protein sequence ID" value="ENSATEP00000024914.2"/>
    <property type="gene ID" value="ENSATEG00000017287.2"/>
</dbReference>
<keyword evidence="2" id="KW-1185">Reference proteome</keyword>
<reference evidence="1" key="1">
    <citation type="submission" date="2021-04" db="EMBL/GenBank/DDBJ databases">
        <authorList>
            <consortium name="Wellcome Sanger Institute Data Sharing"/>
        </authorList>
    </citation>
    <scope>NUCLEOTIDE SEQUENCE [LARGE SCALE GENOMIC DNA]</scope>
</reference>
<evidence type="ECO:0000313" key="1">
    <source>
        <dbReference type="Ensembl" id="ENSATEP00000024914.2"/>
    </source>
</evidence>
<proteinExistence type="predicted"/>
<dbReference type="GeneTree" id="ENSGT00940000175338"/>
<reference evidence="1" key="2">
    <citation type="submission" date="2025-08" db="UniProtKB">
        <authorList>
            <consortium name="Ensembl"/>
        </authorList>
    </citation>
    <scope>IDENTIFICATION</scope>
</reference>
<dbReference type="AlphaFoldDB" id="A0A3Q1J0P1"/>
<organism evidence="1 2">
    <name type="scientific">Anabas testudineus</name>
    <name type="common">Climbing perch</name>
    <name type="synonym">Anthias testudineus</name>
    <dbReference type="NCBI Taxonomy" id="64144"/>
    <lineage>
        <taxon>Eukaryota</taxon>
        <taxon>Metazoa</taxon>
        <taxon>Chordata</taxon>
        <taxon>Craniata</taxon>
        <taxon>Vertebrata</taxon>
        <taxon>Euteleostomi</taxon>
        <taxon>Actinopterygii</taxon>
        <taxon>Neopterygii</taxon>
        <taxon>Teleostei</taxon>
        <taxon>Neoteleostei</taxon>
        <taxon>Acanthomorphata</taxon>
        <taxon>Anabantaria</taxon>
        <taxon>Anabantiformes</taxon>
        <taxon>Anabantoidei</taxon>
        <taxon>Anabantidae</taxon>
        <taxon>Anabas</taxon>
    </lineage>
</organism>
<dbReference type="InParanoid" id="A0A3Q1J0P1"/>
<sequence length="135" mass="15332">MIISCCSISDYNDFLSKEPCIQSYLAFPNLPGVPPVFFFFIADPLTSEIFFSKCTFRLEDKDPVTVKKESSRPCVSYPVLWSRMLLHECLVNWFNYTIAGSLTLESMFSRISSIQPCCLIRSMALLGPIPLMVPQ</sequence>
<evidence type="ECO:0000313" key="2">
    <source>
        <dbReference type="Proteomes" id="UP000265040"/>
    </source>
</evidence>
<protein>
    <submittedName>
        <fullName evidence="1">Uncharacterized protein</fullName>
    </submittedName>
</protein>
<name>A0A3Q1J0P1_ANATE</name>
<dbReference type="OrthoDB" id="8790834at2759"/>
<accession>A0A3Q1J0P1</accession>
<reference evidence="1" key="3">
    <citation type="submission" date="2025-09" db="UniProtKB">
        <authorList>
            <consortium name="Ensembl"/>
        </authorList>
    </citation>
    <scope>IDENTIFICATION</scope>
</reference>